<dbReference type="EMBL" id="JACXVP010000008">
    <property type="protein sequence ID" value="KAG5590829.1"/>
    <property type="molecule type" value="Genomic_DNA"/>
</dbReference>
<gene>
    <name evidence="2" type="ORF">H5410_041343</name>
</gene>
<organism evidence="2 3">
    <name type="scientific">Solanum commersonii</name>
    <name type="common">Commerson's wild potato</name>
    <name type="synonym">Commerson's nightshade</name>
    <dbReference type="NCBI Taxonomy" id="4109"/>
    <lineage>
        <taxon>Eukaryota</taxon>
        <taxon>Viridiplantae</taxon>
        <taxon>Streptophyta</taxon>
        <taxon>Embryophyta</taxon>
        <taxon>Tracheophyta</taxon>
        <taxon>Spermatophyta</taxon>
        <taxon>Magnoliopsida</taxon>
        <taxon>eudicotyledons</taxon>
        <taxon>Gunneridae</taxon>
        <taxon>Pentapetalae</taxon>
        <taxon>asterids</taxon>
        <taxon>lamiids</taxon>
        <taxon>Solanales</taxon>
        <taxon>Solanaceae</taxon>
        <taxon>Solanoideae</taxon>
        <taxon>Solaneae</taxon>
        <taxon>Solanum</taxon>
    </lineage>
</organism>
<keyword evidence="1" id="KW-0812">Transmembrane</keyword>
<keyword evidence="1" id="KW-1133">Transmembrane helix</keyword>
<evidence type="ECO:0000313" key="3">
    <source>
        <dbReference type="Proteomes" id="UP000824120"/>
    </source>
</evidence>
<evidence type="ECO:0000256" key="1">
    <source>
        <dbReference type="SAM" id="Phobius"/>
    </source>
</evidence>
<name>A0A9J5XSP4_SOLCO</name>
<reference evidence="2 3" key="1">
    <citation type="submission" date="2020-09" db="EMBL/GenBank/DDBJ databases">
        <title>De no assembly of potato wild relative species, Solanum commersonii.</title>
        <authorList>
            <person name="Cho K."/>
        </authorList>
    </citation>
    <scope>NUCLEOTIDE SEQUENCE [LARGE SCALE GENOMIC DNA]</scope>
    <source>
        <strain evidence="2">LZ3.2</strain>
        <tissue evidence="2">Leaf</tissue>
    </source>
</reference>
<dbReference type="AlphaFoldDB" id="A0A9J5XSP4"/>
<comment type="caution">
    <text evidence="2">The sequence shown here is derived from an EMBL/GenBank/DDBJ whole genome shotgun (WGS) entry which is preliminary data.</text>
</comment>
<proteinExistence type="predicted"/>
<protein>
    <submittedName>
        <fullName evidence="2">Uncharacterized protein</fullName>
    </submittedName>
</protein>
<evidence type="ECO:0000313" key="2">
    <source>
        <dbReference type="EMBL" id="KAG5590829.1"/>
    </source>
</evidence>
<dbReference type="OrthoDB" id="1733466at2759"/>
<keyword evidence="1" id="KW-0472">Membrane</keyword>
<dbReference type="Proteomes" id="UP000824120">
    <property type="component" value="Chromosome 8"/>
</dbReference>
<sequence length="331" mass="38724">MQQILGVHVVAPYEPHIPPEKDSRLKENASLNVQLHGLRKALKSLQVITGTESHNYDDLFIHPDIDMPVGYKPPKFDMFDGKGDPHAHLRAYYVKLVCVGRNEKLRMNFHEIGQDGRLHRGRCQIWENSVYGCSASCKYGHTFECHWRHQEEKRGSYTIQPHYNPPRAPAHQNPQRPYVPVQAPIHQNRPSYAPRPRPILKARNARFYTPIVKPYAQLFERLRIVGLLQPIEGKLPDPIPVAYAYRKPLQMVWNAHNSNMTYRLDDNDWNDVKKLIAFLKVFYLTTKKISALYYPTICSVLPNICAIFSKFYKFKNKPRFEKYVKKMIEKF</sequence>
<keyword evidence="3" id="KW-1185">Reference proteome</keyword>
<accession>A0A9J5XSP4</accession>
<feature type="transmembrane region" description="Helical" evidence="1">
    <location>
        <begin position="292"/>
        <end position="312"/>
    </location>
</feature>